<keyword evidence="3" id="KW-1185">Reference proteome</keyword>
<protein>
    <recommendedName>
        <fullName evidence="1">HTH cro/C1-type domain-containing protein</fullName>
    </recommendedName>
</protein>
<organism evidence="2 3">
    <name type="scientific">Streptomyces cacaoi</name>
    <dbReference type="NCBI Taxonomy" id="1898"/>
    <lineage>
        <taxon>Bacteria</taxon>
        <taxon>Bacillati</taxon>
        <taxon>Actinomycetota</taxon>
        <taxon>Actinomycetes</taxon>
        <taxon>Kitasatosporales</taxon>
        <taxon>Streptomycetaceae</taxon>
        <taxon>Streptomyces</taxon>
    </lineage>
</organism>
<dbReference type="InterPro" id="IPR001387">
    <property type="entry name" value="Cro/C1-type_HTH"/>
</dbReference>
<dbReference type="AlphaFoldDB" id="A0A4Y3RCE4"/>
<dbReference type="SUPFAM" id="SSF48452">
    <property type="entry name" value="TPR-like"/>
    <property type="match status" value="1"/>
</dbReference>
<dbReference type="InterPro" id="IPR011990">
    <property type="entry name" value="TPR-like_helical_dom_sf"/>
</dbReference>
<reference evidence="2 3" key="1">
    <citation type="submission" date="2019-06" db="EMBL/GenBank/DDBJ databases">
        <title>Whole genome shotgun sequence of Streptomyces cacaoi subsp. cacaoi NBRC 12748.</title>
        <authorList>
            <person name="Hosoyama A."/>
            <person name="Uohara A."/>
            <person name="Ohji S."/>
            <person name="Ichikawa N."/>
        </authorList>
    </citation>
    <scope>NUCLEOTIDE SEQUENCE [LARGE SCALE GENOMIC DNA]</scope>
    <source>
        <strain evidence="2 3">NBRC 12748</strain>
    </source>
</reference>
<evidence type="ECO:0000259" key="1">
    <source>
        <dbReference type="PROSITE" id="PS50943"/>
    </source>
</evidence>
<gene>
    <name evidence="2" type="ORF">SCA03_69180</name>
</gene>
<sequence>MTQLSASYIEKIETGDRPLTPTAAHQFAKAFGLHVEDVMGAAPVSREGTTPLAELEEAMRDYDIPTRPDAGMTEVAALMVHLQQLRDGVVVSGVLAMLPELLRKSTSVALTENSQSAWTALSDLYSCAYWLAARHRWRLLAELAIARQQWAVAQQDNPVSAALADRDRAGTYLNFGDIERGLDVVDRAIVRAETRLSGEERAYSVGILSLRGMTLAGRLTDKGLAKTEAERHIAAARAAAEDFGPDRTPHGLTFGPANTETHVLATQVDLGEPRRAIEIGADADACLQGLPVTRRAPTYINIARAQLDVGDRDGALESVSRAWDAAPEMARIHPMGREVVRVLSSMHRRSNEKLVKLAQMSGIPF</sequence>
<feature type="domain" description="HTH cro/C1-type" evidence="1">
    <location>
        <begin position="1"/>
        <end position="38"/>
    </location>
</feature>
<accession>A0A4Y3RCE4</accession>
<dbReference type="PROSITE" id="PS50943">
    <property type="entry name" value="HTH_CROC1"/>
    <property type="match status" value="1"/>
</dbReference>
<name>A0A4Y3RCE4_STRCI</name>
<dbReference type="EMBL" id="BJMM01000137">
    <property type="protein sequence ID" value="GEB54367.1"/>
    <property type="molecule type" value="Genomic_DNA"/>
</dbReference>
<evidence type="ECO:0000313" key="2">
    <source>
        <dbReference type="EMBL" id="GEB54367.1"/>
    </source>
</evidence>
<dbReference type="CDD" id="cd00093">
    <property type="entry name" value="HTH_XRE"/>
    <property type="match status" value="1"/>
</dbReference>
<comment type="caution">
    <text evidence="2">The sequence shown here is derived from an EMBL/GenBank/DDBJ whole genome shotgun (WGS) entry which is preliminary data.</text>
</comment>
<proteinExistence type="predicted"/>
<evidence type="ECO:0000313" key="3">
    <source>
        <dbReference type="Proteomes" id="UP000319210"/>
    </source>
</evidence>
<dbReference type="Proteomes" id="UP000319210">
    <property type="component" value="Unassembled WGS sequence"/>
</dbReference>